<evidence type="ECO:0000313" key="4">
    <source>
        <dbReference type="Proteomes" id="UP000284476"/>
    </source>
</evidence>
<dbReference type="EMBL" id="SAUZ01000029">
    <property type="protein sequence ID" value="RWR17320.1"/>
    <property type="molecule type" value="Genomic_DNA"/>
</dbReference>
<reference evidence="3 4" key="2">
    <citation type="submission" date="2019-01" db="EMBL/GenBank/DDBJ databases">
        <authorList>
            <person name="Li Y."/>
        </authorList>
    </citation>
    <scope>NUCLEOTIDE SEQUENCE [LARGE SCALE GENOMIC DNA]</scope>
    <source>
        <strain evidence="3 4">SK2B-1</strain>
    </source>
</reference>
<accession>A0A443JA02</accession>
<feature type="transmembrane region" description="Helical" evidence="1">
    <location>
        <begin position="20"/>
        <end position="40"/>
    </location>
</feature>
<evidence type="ECO:0000259" key="2">
    <source>
        <dbReference type="Pfam" id="PF07331"/>
    </source>
</evidence>
<protein>
    <submittedName>
        <fullName evidence="3">Tripartite tricarboxylate transporter TctB family protein</fullName>
    </submittedName>
</protein>
<name>A0A443JA02_9RHOB</name>
<feature type="transmembrane region" description="Helical" evidence="1">
    <location>
        <begin position="52"/>
        <end position="77"/>
    </location>
</feature>
<feature type="transmembrane region" description="Helical" evidence="1">
    <location>
        <begin position="97"/>
        <end position="130"/>
    </location>
</feature>
<organism evidence="3 4">
    <name type="scientific">Paenirhodobacter populi</name>
    <dbReference type="NCBI Taxonomy" id="2306993"/>
    <lineage>
        <taxon>Bacteria</taxon>
        <taxon>Pseudomonadati</taxon>
        <taxon>Pseudomonadota</taxon>
        <taxon>Alphaproteobacteria</taxon>
        <taxon>Rhodobacterales</taxon>
        <taxon>Rhodobacter group</taxon>
        <taxon>Paenirhodobacter</taxon>
    </lineage>
</organism>
<evidence type="ECO:0000256" key="1">
    <source>
        <dbReference type="SAM" id="Phobius"/>
    </source>
</evidence>
<dbReference type="Pfam" id="PF07331">
    <property type="entry name" value="TctB"/>
    <property type="match status" value="1"/>
</dbReference>
<keyword evidence="1" id="KW-1133">Transmembrane helix</keyword>
<feature type="transmembrane region" description="Helical" evidence="1">
    <location>
        <begin position="137"/>
        <end position="160"/>
    </location>
</feature>
<dbReference type="InterPro" id="IPR009936">
    <property type="entry name" value="DUF1468"/>
</dbReference>
<feature type="domain" description="DUF1468" evidence="2">
    <location>
        <begin position="25"/>
        <end position="164"/>
    </location>
</feature>
<keyword evidence="1" id="KW-0812">Transmembrane</keyword>
<evidence type="ECO:0000313" key="3">
    <source>
        <dbReference type="EMBL" id="RWR17320.1"/>
    </source>
</evidence>
<sequence>MDSASNPGEQVPSLRRDDRLAILMISGVCMVIGVITALAAQKLPRFAMSNDVGPAAFPTFYSAILIALSVLLAVQTWRAPVLAANLSGDRTKPDYLAVVLSFAISVGYAVGIEMIGFLPATFVALIVLMLLLGRRDFILTILLAACLSGAIYMLFSWLLLVPLPTGSLFE</sequence>
<gene>
    <name evidence="3" type="ORF">D2T30_19430</name>
</gene>
<proteinExistence type="predicted"/>
<reference evidence="3 4" key="1">
    <citation type="submission" date="2019-01" db="EMBL/GenBank/DDBJ databases">
        <title>Sinorhodobacter populi sp. nov. isolated from the symptomatic bark tissue of Populus euramericana canker.</title>
        <authorList>
            <person name="Xu G."/>
        </authorList>
    </citation>
    <scope>NUCLEOTIDE SEQUENCE [LARGE SCALE GENOMIC DNA]</scope>
    <source>
        <strain evidence="3 4">SK2B-1</strain>
    </source>
</reference>
<dbReference type="AlphaFoldDB" id="A0A443JA02"/>
<dbReference type="Proteomes" id="UP000284476">
    <property type="component" value="Unassembled WGS sequence"/>
</dbReference>
<dbReference type="RefSeq" id="WP_128210206.1">
    <property type="nucleotide sequence ID" value="NZ_JBHRSO010000009.1"/>
</dbReference>
<comment type="caution">
    <text evidence="3">The sequence shown here is derived from an EMBL/GenBank/DDBJ whole genome shotgun (WGS) entry which is preliminary data.</text>
</comment>
<keyword evidence="1" id="KW-0472">Membrane</keyword>